<proteinExistence type="predicted"/>
<organism evidence="1 2">
    <name type="scientific">Linum trigynum</name>
    <dbReference type="NCBI Taxonomy" id="586398"/>
    <lineage>
        <taxon>Eukaryota</taxon>
        <taxon>Viridiplantae</taxon>
        <taxon>Streptophyta</taxon>
        <taxon>Embryophyta</taxon>
        <taxon>Tracheophyta</taxon>
        <taxon>Spermatophyta</taxon>
        <taxon>Magnoliopsida</taxon>
        <taxon>eudicotyledons</taxon>
        <taxon>Gunneridae</taxon>
        <taxon>Pentapetalae</taxon>
        <taxon>rosids</taxon>
        <taxon>fabids</taxon>
        <taxon>Malpighiales</taxon>
        <taxon>Linaceae</taxon>
        <taxon>Linum</taxon>
    </lineage>
</organism>
<accession>A0AAV2FEX8</accession>
<dbReference type="EMBL" id="OZ034819">
    <property type="protein sequence ID" value="CAL1396482.1"/>
    <property type="molecule type" value="Genomic_DNA"/>
</dbReference>
<evidence type="ECO:0000313" key="2">
    <source>
        <dbReference type="Proteomes" id="UP001497516"/>
    </source>
</evidence>
<dbReference type="AlphaFoldDB" id="A0AAV2FEX8"/>
<gene>
    <name evidence="1" type="ORF">LTRI10_LOCUS36844</name>
</gene>
<name>A0AAV2FEX8_9ROSI</name>
<dbReference type="Proteomes" id="UP001497516">
    <property type="component" value="Chromosome 6"/>
</dbReference>
<keyword evidence="2" id="KW-1185">Reference proteome</keyword>
<evidence type="ECO:0000313" key="1">
    <source>
        <dbReference type="EMBL" id="CAL1396482.1"/>
    </source>
</evidence>
<protein>
    <submittedName>
        <fullName evidence="1">Uncharacterized protein</fullName>
    </submittedName>
</protein>
<sequence length="118" mass="13449">MGSKLVSLSKVRLGTTWLNKLQVEVESRRWSFVMDDLQISWLQGVLQTAAMRKWVFPSKCIKKSGPRTINVGKGLNRRGAFLQVSEQETNGKVYKIIIPQAETSVGWARLTSLMKDFY</sequence>
<reference evidence="1 2" key="1">
    <citation type="submission" date="2024-04" db="EMBL/GenBank/DDBJ databases">
        <authorList>
            <person name="Fracassetti M."/>
        </authorList>
    </citation>
    <scope>NUCLEOTIDE SEQUENCE [LARGE SCALE GENOMIC DNA]</scope>
</reference>